<dbReference type="AlphaFoldDB" id="A0A2V5I034"/>
<accession>A0A2V5I034</accession>
<organism evidence="2 3">
    <name type="scientific">Aspergillus indologenus CBS 114.80</name>
    <dbReference type="NCBI Taxonomy" id="1450541"/>
    <lineage>
        <taxon>Eukaryota</taxon>
        <taxon>Fungi</taxon>
        <taxon>Dikarya</taxon>
        <taxon>Ascomycota</taxon>
        <taxon>Pezizomycotina</taxon>
        <taxon>Eurotiomycetes</taxon>
        <taxon>Eurotiomycetidae</taxon>
        <taxon>Eurotiales</taxon>
        <taxon>Aspergillaceae</taxon>
        <taxon>Aspergillus</taxon>
        <taxon>Aspergillus subgen. Circumdati</taxon>
    </lineage>
</organism>
<keyword evidence="3" id="KW-1185">Reference proteome</keyword>
<dbReference type="InterPro" id="IPR018712">
    <property type="entry name" value="Tle1-like_cat"/>
</dbReference>
<evidence type="ECO:0000259" key="1">
    <source>
        <dbReference type="Pfam" id="PF09994"/>
    </source>
</evidence>
<dbReference type="EMBL" id="KZ825564">
    <property type="protein sequence ID" value="PYI27684.1"/>
    <property type="molecule type" value="Genomic_DNA"/>
</dbReference>
<dbReference type="InterPro" id="IPR029058">
    <property type="entry name" value="AB_hydrolase_fold"/>
</dbReference>
<dbReference type="Proteomes" id="UP000248817">
    <property type="component" value="Unassembled WGS sequence"/>
</dbReference>
<name>A0A2V5I034_9EURO</name>
<protein>
    <recommendedName>
        <fullName evidence="1">T6SS Phospholipase effector Tle1-like catalytic domain-containing protein</fullName>
    </recommendedName>
</protein>
<evidence type="ECO:0000313" key="2">
    <source>
        <dbReference type="EMBL" id="PYI27684.1"/>
    </source>
</evidence>
<dbReference type="SUPFAM" id="SSF53474">
    <property type="entry name" value="alpha/beta-Hydrolases"/>
    <property type="match status" value="1"/>
</dbReference>
<proteinExistence type="predicted"/>
<evidence type="ECO:0000313" key="3">
    <source>
        <dbReference type="Proteomes" id="UP000248817"/>
    </source>
</evidence>
<dbReference type="PANTHER" id="PTHR33840">
    <property type="match status" value="1"/>
</dbReference>
<reference evidence="2 3" key="1">
    <citation type="submission" date="2018-02" db="EMBL/GenBank/DDBJ databases">
        <title>The genomes of Aspergillus section Nigri reveals drivers in fungal speciation.</title>
        <authorList>
            <consortium name="DOE Joint Genome Institute"/>
            <person name="Vesth T.C."/>
            <person name="Nybo J."/>
            <person name="Theobald S."/>
            <person name="Brandl J."/>
            <person name="Frisvad J.C."/>
            <person name="Nielsen K.F."/>
            <person name="Lyhne E.K."/>
            <person name="Kogle M.E."/>
            <person name="Kuo A."/>
            <person name="Riley R."/>
            <person name="Clum A."/>
            <person name="Nolan M."/>
            <person name="Lipzen A."/>
            <person name="Salamov A."/>
            <person name="Henrissat B."/>
            <person name="Wiebenga A."/>
            <person name="De vries R.P."/>
            <person name="Grigoriev I.V."/>
            <person name="Mortensen U.H."/>
            <person name="Andersen M.R."/>
            <person name="Baker S.E."/>
        </authorList>
    </citation>
    <scope>NUCLEOTIDE SEQUENCE [LARGE SCALE GENOMIC DNA]</scope>
    <source>
        <strain evidence="2 3">CBS 114.80</strain>
    </source>
</reference>
<feature type="domain" description="T6SS Phospholipase effector Tle1-like catalytic" evidence="1">
    <location>
        <begin position="19"/>
        <end position="322"/>
    </location>
</feature>
<dbReference type="Pfam" id="PF09994">
    <property type="entry name" value="T6SS_Tle1-like_cat"/>
    <property type="match status" value="1"/>
</dbReference>
<gene>
    <name evidence="2" type="ORF">BP00DRAFT_463293</name>
</gene>
<sequence>MNPMTQGPESDDGPSRPMRRLVICCDGSWQTSSHGLRNVASNVAKLSRSIAGWTDEDGECIQQLIYYDAGVGTSNSASEKSESVPTRLWAQAQKYWEGGLGRGLEENVCEAYNFLVNNYAPGDEIYIFGFSRGAYTARALAGLICNMGICLPDMMDDWWAMYADYKLNFKQREEEKRKAQEQSGLHHMKSWGKTKPYTDWKERFHKAVEIEVVGVFDTVGALGIPANVWRDVSEINEATYGFHDTKLHNQIKHAFHALALDEDRAPFTPTLWSRPSGVTTKLVQCWFPGYHINVGGGSDNTVKSYGDLEAMANLALVWMIDQVRHRTNLAFEDHALARFYHHYNCTIVDLSRRGFQQGSKHHYTHAETAHWYSWDKPHATHVTGYGGWGLGYRPDSWGIETAAAGDIPRTPGQYANANANGATDEFIHPIVRYATSEAHRQAYPPGSPLYYDPQALRAFEPVKNPPPPAENPWLKYEGWYWRKVDQKTGEIVLIPEMALWEDVDREDMLFNERDYMRADWLATSAPLKGFEEAFIKEYLALATATADPLNPREQKLMAALEEVAAREHASTMKDGSLVYELRKCAFPGDAAMRMQLLQAAGERTKSFLTDVESQPYRPPWKPAKLGRMKMVEILKDDSQ</sequence>
<dbReference type="PANTHER" id="PTHR33840:SF16">
    <property type="entry name" value="DUF2235 DOMAIN-CONTAINING PROTEIN"/>
    <property type="match status" value="1"/>
</dbReference>